<dbReference type="InterPro" id="IPR019410">
    <property type="entry name" value="Methyltransf_16"/>
</dbReference>
<dbReference type="InterPro" id="IPR036770">
    <property type="entry name" value="Ankyrin_rpt-contain_sf"/>
</dbReference>
<protein>
    <submittedName>
        <fullName evidence="1">Methyltransferase, putative</fullName>
    </submittedName>
</protein>
<gene>
    <name evidence="1" type="ORF">PMALA_014320</name>
</gene>
<dbReference type="GO" id="GO:0032259">
    <property type="term" value="P:methylation"/>
    <property type="evidence" value="ECO:0007669"/>
    <property type="project" value="UniProtKB-KW"/>
</dbReference>
<dbReference type="GO" id="GO:0008168">
    <property type="term" value="F:methyltransferase activity"/>
    <property type="evidence" value="ECO:0007669"/>
    <property type="project" value="UniProtKB-KW"/>
</dbReference>
<dbReference type="SUPFAM" id="SSF53335">
    <property type="entry name" value="S-adenosyl-L-methionine-dependent methyltransferases"/>
    <property type="match status" value="1"/>
</dbReference>
<dbReference type="SMART" id="SM00248">
    <property type="entry name" value="ANK"/>
    <property type="match status" value="4"/>
</dbReference>
<evidence type="ECO:0000313" key="1">
    <source>
        <dbReference type="EMBL" id="SBS85930.1"/>
    </source>
</evidence>
<dbReference type="SUPFAM" id="SSF48403">
    <property type="entry name" value="Ankyrin repeat"/>
    <property type="match status" value="1"/>
</dbReference>
<dbReference type="AlphaFoldDB" id="A0A1A8VZ91"/>
<dbReference type="VEuPathDB" id="PlasmoDB:PmUG01_09051800"/>
<dbReference type="GO" id="GO:0005737">
    <property type="term" value="C:cytoplasm"/>
    <property type="evidence" value="ECO:0007669"/>
    <property type="project" value="TreeGrafter"/>
</dbReference>
<dbReference type="Pfam" id="PF10294">
    <property type="entry name" value="Methyltransf_16"/>
    <property type="match status" value="2"/>
</dbReference>
<dbReference type="Gene3D" id="3.40.50.150">
    <property type="entry name" value="Vaccinia Virus protein VP39"/>
    <property type="match status" value="1"/>
</dbReference>
<dbReference type="EMBL" id="FLQW01000779">
    <property type="protein sequence ID" value="SBS85930.1"/>
    <property type="molecule type" value="Genomic_DNA"/>
</dbReference>
<dbReference type="PANTHER" id="PTHR14614">
    <property type="entry name" value="HEPATOCELLULAR CARCINOMA-ASSOCIATED ANTIGEN"/>
    <property type="match status" value="1"/>
</dbReference>
<dbReference type="InterPro" id="IPR029063">
    <property type="entry name" value="SAM-dependent_MTases_sf"/>
</dbReference>
<sequence length="669" mass="77127">MGVVVECEKEVNKMKGVIGKDPQYESQKGALNVPVNIAEDLLYCVRTNDIDEIKNILQNENINSINNIKDESNNTLVHFACANNNIDMIKFLLYECGSNYNEYNNSGNSPLLWAIQNKHYAAVQELLLFDYYLNKDKYLSTEKRKNEFYENLMNKHLINHRILKENYRLNVETKNKIHSLNVFSSIFNERNGTNTQKGKEVGIDAGAESGVGVDVGAAEWYSEQQREQLCLYKERNKIDLLTKNAFDKHILSEAFNAQDENILQLILNHPISSVLDNPQSYDLKEEVDSCMNKNEKRETDNLNYTKNESSISTSLFEDNQTQIHDSNDDEYLYKRMNGKDNTLSNVCVSTYGINKTKVMEKEIKNSILYNGFTTKHEEAKIVQEYIYELQINEKIKLNNKNIIIKIREIGLNYYGDLLNSPIASSDITGINIWECSIITSKWLYDLYEENNLFANKNILEVGAGCGLVSISLFIYAGLKNVRGVYSKANTDSSSISADRNASIDSSSPNKLLISDVNDFTLRNISYNVDINAPLLNEVDPNWKSKIKVCNIDWTNEDTYVRENNKILMYDFIIGSDLIYDKTMVPSLVYLLNKTLKKQGIFFYVCKKNRDGIKSFLDELQNNNFKLNFFTPPNSYFTNPFLNLNQNLFEAKFTEFEDSHEFIMMRCERL</sequence>
<proteinExistence type="predicted"/>
<dbReference type="GO" id="GO:0005634">
    <property type="term" value="C:nucleus"/>
    <property type="evidence" value="ECO:0007669"/>
    <property type="project" value="TreeGrafter"/>
</dbReference>
<accession>A0A1A8VZ91</accession>
<dbReference type="Gene3D" id="1.25.40.20">
    <property type="entry name" value="Ankyrin repeat-containing domain"/>
    <property type="match status" value="1"/>
</dbReference>
<keyword evidence="1" id="KW-0808">Transferase</keyword>
<name>A0A1A8VZ91_PLAMA</name>
<dbReference type="Pfam" id="PF12796">
    <property type="entry name" value="Ank_2"/>
    <property type="match status" value="1"/>
</dbReference>
<organism evidence="1 2">
    <name type="scientific">Plasmodium malariae</name>
    <dbReference type="NCBI Taxonomy" id="5858"/>
    <lineage>
        <taxon>Eukaryota</taxon>
        <taxon>Sar</taxon>
        <taxon>Alveolata</taxon>
        <taxon>Apicomplexa</taxon>
        <taxon>Aconoidasida</taxon>
        <taxon>Haemosporida</taxon>
        <taxon>Plasmodiidae</taxon>
        <taxon>Plasmodium</taxon>
        <taxon>Plasmodium (Plasmodium)</taxon>
    </lineage>
</organism>
<dbReference type="InterPro" id="IPR002110">
    <property type="entry name" value="Ankyrin_rpt"/>
</dbReference>
<dbReference type="PANTHER" id="PTHR14614:SF165">
    <property type="entry name" value="FAM86 N-TERMINAL DOMAIN-CONTAINING PROTEIN"/>
    <property type="match status" value="1"/>
</dbReference>
<evidence type="ECO:0000313" key="2">
    <source>
        <dbReference type="Proteomes" id="UP000078597"/>
    </source>
</evidence>
<reference evidence="2" key="1">
    <citation type="submission" date="2016-05" db="EMBL/GenBank/DDBJ databases">
        <authorList>
            <person name="Naeem Raeece"/>
        </authorList>
    </citation>
    <scope>NUCLEOTIDE SEQUENCE [LARGE SCALE GENOMIC DNA]</scope>
</reference>
<keyword evidence="1" id="KW-0489">Methyltransferase</keyword>
<dbReference type="Proteomes" id="UP000078597">
    <property type="component" value="Unassembled WGS sequence"/>
</dbReference>